<dbReference type="PROSITE" id="PS50057">
    <property type="entry name" value="FERM_3"/>
    <property type="match status" value="1"/>
</dbReference>
<dbReference type="PRINTS" id="PR00935">
    <property type="entry name" value="BAND41"/>
</dbReference>
<dbReference type="InterPro" id="IPR019748">
    <property type="entry name" value="FERM_central"/>
</dbReference>
<dbReference type="PANTHER" id="PTHR45858:SF5">
    <property type="entry name" value="MOESIN_EZRIN_RADIXIN HOMOLOG 1"/>
    <property type="match status" value="1"/>
</dbReference>
<dbReference type="Gene3D" id="1.20.80.60">
    <property type="match status" value="1"/>
</dbReference>
<dbReference type="Pfam" id="PF00373">
    <property type="entry name" value="FERM_M"/>
    <property type="match status" value="1"/>
</dbReference>
<accession>A0A0V0J3V8</accession>
<dbReference type="EMBL" id="GEEE01002785">
    <property type="protein sequence ID" value="JAP60440.1"/>
    <property type="molecule type" value="Transcribed_RNA"/>
</dbReference>
<dbReference type="InterPro" id="IPR029071">
    <property type="entry name" value="Ubiquitin-like_domsf"/>
</dbReference>
<evidence type="ECO:0000259" key="1">
    <source>
        <dbReference type="PROSITE" id="PS50057"/>
    </source>
</evidence>
<dbReference type="Pfam" id="PF09379">
    <property type="entry name" value="FERM_N"/>
    <property type="match status" value="1"/>
</dbReference>
<dbReference type="InterPro" id="IPR018979">
    <property type="entry name" value="FERM_N"/>
</dbReference>
<name>A0A0V0J3V8_SCHSO</name>
<sequence length="169" mass="19627">MAGEVSSSGYLLKSHIKSLQIRVEMLDTTFQHFQLHPRSSGQDLYVTLMDRLGVLEAEYFDLEFFNKDGILCWLDHIKLLCKQHNANKEFLFTFCVKFYAPHPNLLEDEYTRYLFALQIKKDLYSGSLQCSENTAALLAAFIAQGHHLIGSALPRLFIYWFLFTMLTFL</sequence>
<protein>
    <recommendedName>
        <fullName evidence="1">FERM domain-containing protein</fullName>
    </recommendedName>
</protein>
<organism evidence="2">
    <name type="scientific">Schistocephalus solidus</name>
    <name type="common">Tapeworm</name>
    <dbReference type="NCBI Taxonomy" id="70667"/>
    <lineage>
        <taxon>Eukaryota</taxon>
        <taxon>Metazoa</taxon>
        <taxon>Spiralia</taxon>
        <taxon>Lophotrochozoa</taxon>
        <taxon>Platyhelminthes</taxon>
        <taxon>Cestoda</taxon>
        <taxon>Eucestoda</taxon>
        <taxon>Diphyllobothriidea</taxon>
        <taxon>Diphyllobothriidae</taxon>
        <taxon>Schistocephalus</taxon>
    </lineage>
</organism>
<dbReference type="Gene3D" id="3.10.20.90">
    <property type="entry name" value="Phosphatidylinositol 3-kinase Catalytic Subunit, Chain A, domain 1"/>
    <property type="match status" value="1"/>
</dbReference>
<dbReference type="InterPro" id="IPR051835">
    <property type="entry name" value="RAC1-GEF"/>
</dbReference>
<reference evidence="2" key="1">
    <citation type="submission" date="2016-01" db="EMBL/GenBank/DDBJ databases">
        <title>Reference transcriptome for the parasite Schistocephalus solidus: insights into the molecular evolution of parasitism.</title>
        <authorList>
            <person name="Hebert F.O."/>
            <person name="Grambauer S."/>
            <person name="Barber I."/>
            <person name="Landry C.R."/>
            <person name="Aubin-Horth N."/>
        </authorList>
    </citation>
    <scope>NUCLEOTIDE SEQUENCE</scope>
</reference>
<feature type="domain" description="FERM" evidence="1">
    <location>
        <begin position="19"/>
        <end position="169"/>
    </location>
</feature>
<dbReference type="InterPro" id="IPR035963">
    <property type="entry name" value="FERM_2"/>
</dbReference>
<dbReference type="CDD" id="cd14473">
    <property type="entry name" value="FERM_B-lobe"/>
    <property type="match status" value="1"/>
</dbReference>
<evidence type="ECO:0000313" key="2">
    <source>
        <dbReference type="EMBL" id="JAP60440.1"/>
    </source>
</evidence>
<dbReference type="InterPro" id="IPR019749">
    <property type="entry name" value="Band_41_domain"/>
</dbReference>
<dbReference type="GO" id="GO:0005085">
    <property type="term" value="F:guanyl-nucleotide exchange factor activity"/>
    <property type="evidence" value="ECO:0007669"/>
    <property type="project" value="TreeGrafter"/>
</dbReference>
<dbReference type="InterPro" id="IPR000299">
    <property type="entry name" value="FERM_domain"/>
</dbReference>
<gene>
    <name evidence="2" type="ORF">TR137328</name>
</gene>
<dbReference type="SMART" id="SM00295">
    <property type="entry name" value="B41"/>
    <property type="match status" value="1"/>
</dbReference>
<dbReference type="SUPFAM" id="SSF54236">
    <property type="entry name" value="Ubiquitin-like"/>
    <property type="match status" value="1"/>
</dbReference>
<dbReference type="PANTHER" id="PTHR45858">
    <property type="entry name" value="FERM DOMAIN CONTAINING PROTEIN"/>
    <property type="match status" value="1"/>
</dbReference>
<proteinExistence type="predicted"/>
<dbReference type="SUPFAM" id="SSF47031">
    <property type="entry name" value="Second domain of FERM"/>
    <property type="match status" value="1"/>
</dbReference>
<dbReference type="AlphaFoldDB" id="A0A0V0J3V8"/>